<gene>
    <name evidence="3" type="ORF">SAMN05444142_10312</name>
</gene>
<feature type="compositionally biased region" description="Basic and acidic residues" evidence="1">
    <location>
        <begin position="61"/>
        <end position="78"/>
    </location>
</feature>
<evidence type="ECO:0000256" key="1">
    <source>
        <dbReference type="SAM" id="MobiDB-lite"/>
    </source>
</evidence>
<protein>
    <submittedName>
        <fullName evidence="3">Uncharacterized protein</fullName>
    </submittedName>
</protein>
<keyword evidence="2" id="KW-0472">Membrane</keyword>
<keyword evidence="2" id="KW-1133">Transmembrane helix</keyword>
<keyword evidence="4" id="KW-1185">Reference proteome</keyword>
<feature type="transmembrane region" description="Helical" evidence="2">
    <location>
        <begin position="90"/>
        <end position="110"/>
    </location>
</feature>
<feature type="compositionally biased region" description="Basic and acidic residues" evidence="1">
    <location>
        <begin position="19"/>
        <end position="29"/>
    </location>
</feature>
<feature type="region of interest" description="Disordered" evidence="1">
    <location>
        <begin position="1"/>
        <end position="81"/>
    </location>
</feature>
<reference evidence="3 4" key="1">
    <citation type="submission" date="2016-11" db="EMBL/GenBank/DDBJ databases">
        <authorList>
            <person name="Varghese N."/>
            <person name="Submissions S."/>
        </authorList>
    </citation>
    <scope>NUCLEOTIDE SEQUENCE [LARGE SCALE GENOMIC DNA]</scope>
    <source>
        <strain evidence="3 4">DSM 29620</strain>
    </source>
</reference>
<accession>A0A1H0LV05</accession>
<sequence length="113" mass="11986">MPRTSPRRPQDNGAAAANRLRERTDRGGTGDKVAFQDPAAAPLGTDDEAAGHPPTPEEVAEAERHEAGRAEPADRKPTVPELQNTLSGRVGLLLPVLALIALLLVALWIAGIW</sequence>
<dbReference type="Proteomes" id="UP000324252">
    <property type="component" value="Unassembled WGS sequence"/>
</dbReference>
<keyword evidence="2" id="KW-0812">Transmembrane</keyword>
<dbReference type="AlphaFoldDB" id="A0A1H0LV05"/>
<organism evidence="3 4">
    <name type="scientific">Lutimaribacter pacificus</name>
    <dbReference type="NCBI Taxonomy" id="391948"/>
    <lineage>
        <taxon>Bacteria</taxon>
        <taxon>Pseudomonadati</taxon>
        <taxon>Pseudomonadota</taxon>
        <taxon>Alphaproteobacteria</taxon>
        <taxon>Rhodobacterales</taxon>
        <taxon>Roseobacteraceae</taxon>
        <taxon>Lutimaribacter</taxon>
    </lineage>
</organism>
<name>A0A1H0LV05_9RHOB</name>
<evidence type="ECO:0000256" key="2">
    <source>
        <dbReference type="SAM" id="Phobius"/>
    </source>
</evidence>
<proteinExistence type="predicted"/>
<evidence type="ECO:0000313" key="4">
    <source>
        <dbReference type="Proteomes" id="UP000324252"/>
    </source>
</evidence>
<dbReference type="OrthoDB" id="7306245at2"/>
<dbReference type="RefSeq" id="WP_149789294.1">
    <property type="nucleotide sequence ID" value="NZ_FNIO01000008.1"/>
</dbReference>
<evidence type="ECO:0000313" key="3">
    <source>
        <dbReference type="EMBL" id="SHK03027.1"/>
    </source>
</evidence>
<dbReference type="EMBL" id="FQZZ01000003">
    <property type="protein sequence ID" value="SHK03027.1"/>
    <property type="molecule type" value="Genomic_DNA"/>
</dbReference>